<evidence type="ECO:0000313" key="3">
    <source>
        <dbReference type="EMBL" id="RKP52437.1"/>
    </source>
</evidence>
<name>A0A494XP57_9BURK</name>
<sequence length="272" mass="30606">MFRSPPTTLPISRFSVALRAAQVAAAVFALPCIALAQTAPAPDATSQPDTHAEAPLAASMPSNAFDARQKALDQRSAQNDYTYGVAVHQCYDTFFVNTCLGRARDKMRDVKAQIRSEQLSLDDERRAARAQQRDEQEALRRVQDESEAPQRAAADERNAQAYEEKQRQHALDAAKRNAEAPQRAQNQAAYDQKQADFQRKLDQAHAQAAQDAKERAERAQRFGQKQVDAAQHKADVEARQKQAAQKAQEKQQEQLQQQEQQKQLRQEQQDSE</sequence>
<evidence type="ECO:0000256" key="2">
    <source>
        <dbReference type="SAM" id="SignalP"/>
    </source>
</evidence>
<keyword evidence="4" id="KW-1185">Reference proteome</keyword>
<evidence type="ECO:0000313" key="4">
    <source>
        <dbReference type="Proteomes" id="UP000280434"/>
    </source>
</evidence>
<keyword evidence="2" id="KW-0732">Signal</keyword>
<dbReference type="Proteomes" id="UP000280434">
    <property type="component" value="Unassembled WGS sequence"/>
</dbReference>
<accession>A0A494XP57</accession>
<organism evidence="3 4">
    <name type="scientific">Trinickia fusca</name>
    <dbReference type="NCBI Taxonomy" id="2419777"/>
    <lineage>
        <taxon>Bacteria</taxon>
        <taxon>Pseudomonadati</taxon>
        <taxon>Pseudomonadota</taxon>
        <taxon>Betaproteobacteria</taxon>
        <taxon>Burkholderiales</taxon>
        <taxon>Burkholderiaceae</taxon>
        <taxon>Trinickia</taxon>
    </lineage>
</organism>
<feature type="compositionally biased region" description="Basic and acidic residues" evidence="1">
    <location>
        <begin position="193"/>
        <end position="203"/>
    </location>
</feature>
<dbReference type="RefSeq" id="WP_121275322.1">
    <property type="nucleotide sequence ID" value="NZ_RBZV01000001.1"/>
</dbReference>
<feature type="compositionally biased region" description="Basic and acidic residues" evidence="1">
    <location>
        <begin position="262"/>
        <end position="272"/>
    </location>
</feature>
<evidence type="ECO:0000256" key="1">
    <source>
        <dbReference type="SAM" id="MobiDB-lite"/>
    </source>
</evidence>
<feature type="chain" id="PRO_5019711384" evidence="2">
    <location>
        <begin position="37"/>
        <end position="272"/>
    </location>
</feature>
<reference evidence="3 4" key="1">
    <citation type="submission" date="2018-10" db="EMBL/GenBank/DDBJ databases">
        <title>Paraburkholderia sp. 7MK8-2, isolated from soil.</title>
        <authorList>
            <person name="Gao Z.-H."/>
            <person name="Qiu L.-H."/>
        </authorList>
    </citation>
    <scope>NUCLEOTIDE SEQUENCE [LARGE SCALE GENOMIC DNA]</scope>
    <source>
        <strain evidence="3 4">7MK8-2</strain>
    </source>
</reference>
<dbReference type="OrthoDB" id="8777086at2"/>
<comment type="caution">
    <text evidence="3">The sequence shown here is derived from an EMBL/GenBank/DDBJ whole genome shotgun (WGS) entry which is preliminary data.</text>
</comment>
<gene>
    <name evidence="3" type="ORF">D7S89_02650</name>
</gene>
<feature type="signal peptide" evidence="2">
    <location>
        <begin position="1"/>
        <end position="36"/>
    </location>
</feature>
<feature type="region of interest" description="Disordered" evidence="1">
    <location>
        <begin position="121"/>
        <end position="272"/>
    </location>
</feature>
<protein>
    <submittedName>
        <fullName evidence="3">Colicin transporter</fullName>
    </submittedName>
</protein>
<dbReference type="EMBL" id="RBZV01000001">
    <property type="protein sequence ID" value="RKP52437.1"/>
    <property type="molecule type" value="Genomic_DNA"/>
</dbReference>
<proteinExistence type="predicted"/>
<feature type="compositionally biased region" description="Basic and acidic residues" evidence="1">
    <location>
        <begin position="122"/>
        <end position="144"/>
    </location>
</feature>
<dbReference type="AlphaFoldDB" id="A0A494XP57"/>
<feature type="compositionally biased region" description="Basic and acidic residues" evidence="1">
    <location>
        <begin position="211"/>
        <end position="220"/>
    </location>
</feature>
<feature type="compositionally biased region" description="Basic and acidic residues" evidence="1">
    <location>
        <begin position="153"/>
        <end position="178"/>
    </location>
</feature>
<feature type="compositionally biased region" description="Basic and acidic residues" evidence="1">
    <location>
        <begin position="230"/>
        <end position="240"/>
    </location>
</feature>